<reference evidence="2 3" key="1">
    <citation type="submission" date="2016-01" db="EMBL/GenBank/DDBJ databases">
        <title>The new phylogeny of the genus Mycobacterium.</title>
        <authorList>
            <person name="Tarcisio F."/>
            <person name="Conor M."/>
            <person name="Antonella G."/>
            <person name="Elisabetta G."/>
            <person name="Giulia F.S."/>
            <person name="Sara T."/>
            <person name="Anna F."/>
            <person name="Clotilde B."/>
            <person name="Roberto B."/>
            <person name="Veronica D.S."/>
            <person name="Fabio R."/>
            <person name="Monica P."/>
            <person name="Olivier J."/>
            <person name="Enrico T."/>
            <person name="Nicola S."/>
        </authorList>
    </citation>
    <scope>NUCLEOTIDE SEQUENCE [LARGE SCALE GENOMIC DNA]</scope>
    <source>
        <strain evidence="2 3">DSM 44803</strain>
    </source>
</reference>
<sequence length="183" mass="19742">MFGDTFLHTAQLVTASMSWGVMVAVLVIAAAAIALWARTVLTARPRRAQRVAAVLPVTSTGEAFDFADSILAARTCDVPRLVGVPPGVDHDMLWREVAQRPLTALVYAASQQPRPLAWLEDTVRQLGGDDHDGGWRAAVEAVAAVDSTLYEWVKSASAMERRQRGSVAVVMRDAVAEYAAGQR</sequence>
<keyword evidence="1" id="KW-0472">Membrane</keyword>
<evidence type="ECO:0000313" key="2">
    <source>
        <dbReference type="EMBL" id="ORW16106.1"/>
    </source>
</evidence>
<protein>
    <submittedName>
        <fullName evidence="2">Uncharacterized protein</fullName>
    </submittedName>
</protein>
<keyword evidence="1" id="KW-0812">Transmembrane</keyword>
<dbReference type="Proteomes" id="UP000193781">
    <property type="component" value="Unassembled WGS sequence"/>
</dbReference>
<proteinExistence type="predicted"/>
<organism evidence="2 3">
    <name type="scientific">Mycobacterium nebraskense</name>
    <dbReference type="NCBI Taxonomy" id="244292"/>
    <lineage>
        <taxon>Bacteria</taxon>
        <taxon>Bacillati</taxon>
        <taxon>Actinomycetota</taxon>
        <taxon>Actinomycetes</taxon>
        <taxon>Mycobacteriales</taxon>
        <taxon>Mycobacteriaceae</taxon>
        <taxon>Mycobacterium</taxon>
    </lineage>
</organism>
<name>A0A1X1YYE6_9MYCO</name>
<evidence type="ECO:0000256" key="1">
    <source>
        <dbReference type="SAM" id="Phobius"/>
    </source>
</evidence>
<comment type="caution">
    <text evidence="2">The sequence shown here is derived from an EMBL/GenBank/DDBJ whole genome shotgun (WGS) entry which is preliminary data.</text>
</comment>
<evidence type="ECO:0000313" key="3">
    <source>
        <dbReference type="Proteomes" id="UP000193781"/>
    </source>
</evidence>
<accession>A0A1X1YYE6</accession>
<gene>
    <name evidence="2" type="ORF">AWC17_15315</name>
</gene>
<keyword evidence="3" id="KW-1185">Reference proteome</keyword>
<dbReference type="EMBL" id="LQPH01000164">
    <property type="protein sequence ID" value="ORW16106.1"/>
    <property type="molecule type" value="Genomic_DNA"/>
</dbReference>
<feature type="transmembrane region" description="Helical" evidence="1">
    <location>
        <begin position="12"/>
        <end position="37"/>
    </location>
</feature>
<keyword evidence="1" id="KW-1133">Transmembrane helix</keyword>
<dbReference type="AlphaFoldDB" id="A0A1X1YYE6"/>